<evidence type="ECO:0000313" key="12">
    <source>
        <dbReference type="Proteomes" id="UP000517106"/>
    </source>
</evidence>
<evidence type="ECO:0000256" key="6">
    <source>
        <dbReference type="SAM" id="Phobius"/>
    </source>
</evidence>
<accession>A0A7W3UJP3</accession>
<dbReference type="Gene3D" id="2.60.40.4300">
    <property type="match status" value="6"/>
</dbReference>
<feature type="domain" description="YSIRK Gram-positive signal peptide" evidence="8">
    <location>
        <begin position="19"/>
        <end position="41"/>
    </location>
</feature>
<dbReference type="Proteomes" id="UP000517106">
    <property type="component" value="Unassembled WGS sequence"/>
</dbReference>
<organism evidence="11 12">
    <name type="scientific">Limosilactobacillus rudii</name>
    <dbReference type="NCBI Taxonomy" id="2759755"/>
    <lineage>
        <taxon>Bacteria</taxon>
        <taxon>Bacillati</taxon>
        <taxon>Bacillota</taxon>
        <taxon>Bacilli</taxon>
        <taxon>Lactobacillales</taxon>
        <taxon>Lactobacillaceae</taxon>
        <taxon>Limosilactobacillus</taxon>
    </lineage>
</organism>
<feature type="domain" description="Mub B2-like" evidence="10">
    <location>
        <begin position="1411"/>
        <end position="1507"/>
    </location>
</feature>
<dbReference type="Pfam" id="PF17966">
    <property type="entry name" value="Muc_B2"/>
    <property type="match status" value="4"/>
</dbReference>
<dbReference type="RefSeq" id="WP_182595430.1">
    <property type="nucleotide sequence ID" value="NZ_JACIVA010000037.1"/>
</dbReference>
<reference evidence="11 12" key="1">
    <citation type="submission" date="2020-07" db="EMBL/GenBank/DDBJ databases">
        <title>Description of Limosilactobacillus balticus sp. nov., Limosilactobacillus agrestis sp. nov., Limosilactobacillus albertensis sp. nov., Limosilactobacillus rudii sp. nov., Limosilactobacillus fastidiosus sp. nov., five novel Limosilactobacillus species isolated from the vertebrate gastrointestinal tract, and proposal of 6 subspecies of Limosilactobacillus reuteri adapted to the gastrointestinal tract of specific vertebrate hosts.</title>
        <authorList>
            <person name="Li F."/>
            <person name="Cheng C."/>
            <person name="Zheng J."/>
            <person name="Quevedo R.M."/>
            <person name="Li J."/>
            <person name="Roos S."/>
            <person name="Gaenzle M.G."/>
            <person name="Walter J."/>
        </authorList>
    </citation>
    <scope>NUCLEOTIDE SEQUENCE [LARGE SCALE GENOMIC DNA]</scope>
    <source>
        <strain evidence="11 12">STM2_1</strain>
    </source>
</reference>
<keyword evidence="2" id="KW-0964">Secreted</keyword>
<dbReference type="Gene3D" id="3.10.20.470">
    <property type="match status" value="3"/>
</dbReference>
<feature type="region of interest" description="Disordered" evidence="5">
    <location>
        <begin position="1510"/>
        <end position="1585"/>
    </location>
</feature>
<feature type="domain" description="Mucin binding" evidence="9">
    <location>
        <begin position="683"/>
        <end position="760"/>
    </location>
</feature>
<evidence type="ECO:0000259" key="9">
    <source>
        <dbReference type="Pfam" id="PF17965"/>
    </source>
</evidence>
<protein>
    <submittedName>
        <fullName evidence="11">YSIRK-type signal peptide-containing protein</fullName>
    </submittedName>
</protein>
<feature type="domain" description="Gram-positive cocci surface proteins LPxTG" evidence="7">
    <location>
        <begin position="1650"/>
        <end position="1688"/>
    </location>
</feature>
<comment type="caution">
    <text evidence="11">The sequence shown here is derived from an EMBL/GenBank/DDBJ whole genome shotgun (WGS) entry which is preliminary data.</text>
</comment>
<feature type="compositionally biased region" description="Low complexity" evidence="5">
    <location>
        <begin position="1531"/>
        <end position="1570"/>
    </location>
</feature>
<evidence type="ECO:0000256" key="3">
    <source>
        <dbReference type="ARBA" id="ARBA00022729"/>
    </source>
</evidence>
<evidence type="ECO:0000259" key="10">
    <source>
        <dbReference type="Pfam" id="PF17966"/>
    </source>
</evidence>
<keyword evidence="1" id="KW-0134">Cell wall</keyword>
<name>A0A7W3UJP3_9LACO</name>
<dbReference type="NCBIfam" id="TIGR01168">
    <property type="entry name" value="YSIRK_signal"/>
    <property type="match status" value="1"/>
</dbReference>
<sequence>MTSKNNQVERLTKSMPLTQRFALRKLSVGVASVLLGTSIMMGLNGKVASADSNTDINQSVPTQQLPVPTSAASQSAASTITTLTATNNNADEQVKATAPVDPSAYTITNVSASSEPGNGTDRIGRTNLSFDMNIDVAHHTINKGDYLNVSMGIPYKLTADDQEHTLAYGGSASEPMAININYNTVTGENHSAVIGYMRPVSTNTRAYAVSGHENPVDNVENVKWQSMQNKNTLTSDGNGGSNDSYQIVFNDELENIKQQYGDANLSLARMHFNLTWHNITGFNLDEAPIDTRYFHLYSANATTPVDYTPQNDILIGNQRFTSGLKVKVMPKADYQDNFNQTVIPESSSQYATHTWYYDQNTGKWGKGDEALRYPDHAEAVALASKTKDGTQLGNKFTITVTKPADNEYVDYQFASDADVKADLEKSMVANYRNYDLDPVNGVKDTYVTRELVTTPVPDINVTSTDSNNGLTRTYTVTVANNYAGFRKDKGIALINWRPKNPTDVLPPENINSPVEDKMINDGWYEGVMLQNSALQNFLAQHSWSLKVTNDNGQDLYNANAGYYLQPYTYRDDTVSNSGILNGTVNNVENSEVKETIHYLFKDTGKEAAPTYTKKLGFARINQNGTWQDWTPASDTFEQVTVPVVPGYHAVDNAGTAVKAVAAVEVDHNSSDIDTTIYYVADPQLLTYTVIDNDTNQILEDKVPLVKGNSNEKIPAQTATAYQQIIKGYLDQGYYLVKADQLPATFDSDDDFDQNVTIYVAKKNQLKKESRQVTRTITYYDRDTGKQIAIKGVDPVKQTVTFARNAVTSGVDGKVLGYNLDGKQDQNGNYLLELSTANGDRAWQQTAGKWGSAVNPLLIKYGYGLAEDTQGQAYPQVAVGQPTYDSSDEEVKVFYPEKVVVSPENSTIIRTIKYVYGNGPQKGKEAAPSVKQTVTFKRDKRTNQVTNDVSYSEWTTSNDSFAAVKSPAIEYYTPSQTQVAAVKVDPADQDSTVTVIYKTAPNAVTYTVIDDTTDKTLIDHQSLVDGFAGEQVPASASDDYQAVVKHYQNLGYTIVSQDKLPGLFTHQDQNVIIHLLMKNALRTDQQLTTRTITYYDRDTGKQIMIDGITDPVIQQAKFVRHGVVVGPEQKLVGYNLDGKRDHNGNYLVEVAVKNADQAWIMAGNGWVASPNPDLDYYGYGPAENEAGKAYPVVGAVEPTAATPNESVKVYYRARHETGTEQSTAERIIHYIYANGPRHGQRAAGDVRQRVTFERPVMTNEVTKQKTYGDWQAVSSITANDNQTIKNDVNSQFAAVTSPSISDYTADQLVVNSIAAVHNQKPIEVTVNYTTEPHRLTYSVIDDVTGLTLINHYYLAEGFTDEQLSVKTGHEYNSVPAHYEQLGYELVSQDTLPTAFASHDQDLVIHLTHGIKQVTDEHAVNEEVKYQFVDGGTAAPTYEAAPIKFTRNGEIDQVTGKTEWQNWQPAGAEFKAVVSPSVAGYRPSVAQIDEQLVNEGSADLHFIVMYSKNSVVPHSTPEEPTQPVTPATPQPTVPTSSSSATSNTPAEPSQVPSSETPASSASVPESSARPSSDGPADSNQLAEPASSAVPVFSASVSNSSEESASSVPAASTANVQEEPVVAHPASEEKIVPVTVHAATAEPVENSAAQPAQQTNQKLPQTGNQHRSLWQVIVGAFLGLFGIVLGRKRKVK</sequence>
<dbReference type="InterPro" id="IPR041495">
    <property type="entry name" value="Mub_B2"/>
</dbReference>
<evidence type="ECO:0000256" key="4">
    <source>
        <dbReference type="ARBA" id="ARBA00023088"/>
    </source>
</evidence>
<evidence type="ECO:0000313" key="11">
    <source>
        <dbReference type="EMBL" id="MBB1096821.1"/>
    </source>
</evidence>
<feature type="transmembrane region" description="Helical" evidence="6">
    <location>
        <begin position="1665"/>
        <end position="1683"/>
    </location>
</feature>
<dbReference type="InterPro" id="IPR041558">
    <property type="entry name" value="MucBP_2"/>
</dbReference>
<dbReference type="Pfam" id="PF17965">
    <property type="entry name" value="MucBP_2"/>
    <property type="match status" value="1"/>
</dbReference>
<dbReference type="Pfam" id="PF00746">
    <property type="entry name" value="Gram_pos_anchor"/>
    <property type="match status" value="1"/>
</dbReference>
<evidence type="ECO:0000259" key="8">
    <source>
        <dbReference type="Pfam" id="PF04650"/>
    </source>
</evidence>
<dbReference type="Pfam" id="PF04650">
    <property type="entry name" value="YSIRK_signal"/>
    <property type="match status" value="1"/>
</dbReference>
<evidence type="ECO:0000256" key="1">
    <source>
        <dbReference type="ARBA" id="ARBA00022512"/>
    </source>
</evidence>
<keyword evidence="3" id="KW-0732">Signal</keyword>
<keyword evidence="6" id="KW-1133">Transmembrane helix</keyword>
<keyword evidence="12" id="KW-1185">Reference proteome</keyword>
<dbReference type="InterPro" id="IPR005877">
    <property type="entry name" value="YSIRK_signal_dom"/>
</dbReference>
<dbReference type="EMBL" id="JACIVA010000037">
    <property type="protein sequence ID" value="MBB1096821.1"/>
    <property type="molecule type" value="Genomic_DNA"/>
</dbReference>
<feature type="domain" description="Mub B2-like" evidence="10">
    <location>
        <begin position="587"/>
        <end position="681"/>
    </location>
</feature>
<keyword evidence="6" id="KW-0472">Membrane</keyword>
<dbReference type="NCBIfam" id="TIGR01167">
    <property type="entry name" value="LPXTG_anchor"/>
    <property type="match status" value="1"/>
</dbReference>
<dbReference type="InterPro" id="IPR019931">
    <property type="entry name" value="LPXTG_anchor"/>
</dbReference>
<evidence type="ECO:0000259" key="7">
    <source>
        <dbReference type="Pfam" id="PF00746"/>
    </source>
</evidence>
<proteinExistence type="predicted"/>
<gene>
    <name evidence="11" type="ORF">H5S09_02500</name>
</gene>
<evidence type="ECO:0000256" key="2">
    <source>
        <dbReference type="ARBA" id="ARBA00022525"/>
    </source>
</evidence>
<feature type="domain" description="Mub B2-like" evidence="10">
    <location>
        <begin position="903"/>
        <end position="998"/>
    </location>
</feature>
<evidence type="ECO:0000256" key="5">
    <source>
        <dbReference type="SAM" id="MobiDB-lite"/>
    </source>
</evidence>
<feature type="domain" description="Mub B2-like" evidence="10">
    <location>
        <begin position="1216"/>
        <end position="1329"/>
    </location>
</feature>
<keyword evidence="6" id="KW-0812">Transmembrane</keyword>
<keyword evidence="4" id="KW-0572">Peptidoglycan-anchor</keyword>